<dbReference type="AlphaFoldDB" id="A0A4Y4DNC3"/>
<dbReference type="Proteomes" id="UP000316612">
    <property type="component" value="Unassembled WGS sequence"/>
</dbReference>
<dbReference type="OrthoDB" id="7596142at2"/>
<evidence type="ECO:0000256" key="6">
    <source>
        <dbReference type="SAM" id="Phobius"/>
    </source>
</evidence>
<protein>
    <submittedName>
        <fullName evidence="9">Membrane protein</fullName>
    </submittedName>
</protein>
<dbReference type="InterPro" id="IPR018649">
    <property type="entry name" value="SHOCT"/>
</dbReference>
<comment type="subcellular location">
    <subcellularLocation>
        <location evidence="1">Cell membrane</location>
        <topology evidence="1">Multi-pass membrane protein</topology>
    </subcellularLocation>
</comment>
<dbReference type="RefSeq" id="WP_141361840.1">
    <property type="nucleotide sequence ID" value="NZ_BAAAJL010000003.1"/>
</dbReference>
<evidence type="ECO:0000256" key="3">
    <source>
        <dbReference type="ARBA" id="ARBA00022692"/>
    </source>
</evidence>
<evidence type="ECO:0000259" key="7">
    <source>
        <dbReference type="Pfam" id="PF09851"/>
    </source>
</evidence>
<accession>A0A4Y4DNC3</accession>
<evidence type="ECO:0000313" key="9">
    <source>
        <dbReference type="EMBL" id="GED05110.1"/>
    </source>
</evidence>
<dbReference type="Pfam" id="PF09851">
    <property type="entry name" value="SHOCT"/>
    <property type="match status" value="1"/>
</dbReference>
<organism evidence="9 10">
    <name type="scientific">Glutamicibacter uratoxydans</name>
    <name type="common">Arthrobacter uratoxydans</name>
    <dbReference type="NCBI Taxonomy" id="43667"/>
    <lineage>
        <taxon>Bacteria</taxon>
        <taxon>Bacillati</taxon>
        <taxon>Actinomycetota</taxon>
        <taxon>Actinomycetes</taxon>
        <taxon>Micrococcales</taxon>
        <taxon>Micrococcaceae</taxon>
        <taxon>Glutamicibacter</taxon>
    </lineage>
</organism>
<proteinExistence type="predicted"/>
<keyword evidence="4 6" id="KW-1133">Transmembrane helix</keyword>
<evidence type="ECO:0000256" key="5">
    <source>
        <dbReference type="ARBA" id="ARBA00023136"/>
    </source>
</evidence>
<feature type="domain" description="Cardiolipin synthase N-terminal" evidence="8">
    <location>
        <begin position="23"/>
        <end position="67"/>
    </location>
</feature>
<sequence>MNILSDVGSLLWYTLLIFAFVSYLIALFSVISDLFRDQALNGWIKALWLLFLFFIPFLTVLVYLVARGKGMAERQVAQARRAQGEAESYIRSVAEVSPAQSIADAKKLLDNGVITTEEFEMLKAKALALPVR</sequence>
<dbReference type="GO" id="GO:0005886">
    <property type="term" value="C:plasma membrane"/>
    <property type="evidence" value="ECO:0007669"/>
    <property type="project" value="UniProtKB-SubCell"/>
</dbReference>
<keyword evidence="10" id="KW-1185">Reference proteome</keyword>
<keyword evidence="3 6" id="KW-0812">Transmembrane</keyword>
<dbReference type="EMBL" id="BJNY01000002">
    <property type="protein sequence ID" value="GED05110.1"/>
    <property type="molecule type" value="Genomic_DNA"/>
</dbReference>
<feature type="transmembrane region" description="Helical" evidence="6">
    <location>
        <begin position="12"/>
        <end position="31"/>
    </location>
</feature>
<gene>
    <name evidence="9" type="ORF">AUR04nite_06420</name>
</gene>
<keyword evidence="5 6" id="KW-0472">Membrane</keyword>
<feature type="transmembrane region" description="Helical" evidence="6">
    <location>
        <begin position="43"/>
        <end position="66"/>
    </location>
</feature>
<reference evidence="9 10" key="1">
    <citation type="submission" date="2019-06" db="EMBL/GenBank/DDBJ databases">
        <title>Whole genome shotgun sequence of Glutamicibacter uratoxydans NBRC 15515.</title>
        <authorList>
            <person name="Hosoyama A."/>
            <person name="Uohara A."/>
            <person name="Ohji S."/>
            <person name="Ichikawa N."/>
        </authorList>
    </citation>
    <scope>NUCLEOTIDE SEQUENCE [LARGE SCALE GENOMIC DNA]</scope>
    <source>
        <strain evidence="9 10">NBRC 15515</strain>
    </source>
</reference>
<dbReference type="Pfam" id="PF13396">
    <property type="entry name" value="PLDc_N"/>
    <property type="match status" value="1"/>
</dbReference>
<evidence type="ECO:0000256" key="2">
    <source>
        <dbReference type="ARBA" id="ARBA00022475"/>
    </source>
</evidence>
<evidence type="ECO:0000256" key="4">
    <source>
        <dbReference type="ARBA" id="ARBA00022989"/>
    </source>
</evidence>
<feature type="domain" description="SHOCT" evidence="7">
    <location>
        <begin position="102"/>
        <end position="127"/>
    </location>
</feature>
<evidence type="ECO:0000256" key="1">
    <source>
        <dbReference type="ARBA" id="ARBA00004651"/>
    </source>
</evidence>
<keyword evidence="2" id="KW-1003">Cell membrane</keyword>
<dbReference type="InterPro" id="IPR027379">
    <property type="entry name" value="CLS_N"/>
</dbReference>
<evidence type="ECO:0000259" key="8">
    <source>
        <dbReference type="Pfam" id="PF13396"/>
    </source>
</evidence>
<evidence type="ECO:0000313" key="10">
    <source>
        <dbReference type="Proteomes" id="UP000316612"/>
    </source>
</evidence>
<name>A0A4Y4DNC3_GLUUR</name>
<comment type="caution">
    <text evidence="9">The sequence shown here is derived from an EMBL/GenBank/DDBJ whole genome shotgun (WGS) entry which is preliminary data.</text>
</comment>